<dbReference type="Proteomes" id="UP001497680">
    <property type="component" value="Unassembled WGS sequence"/>
</dbReference>
<keyword evidence="2" id="KW-1185">Reference proteome</keyword>
<accession>A0ACC0D9F5</accession>
<evidence type="ECO:0000313" key="1">
    <source>
        <dbReference type="EMBL" id="KAI6089172.1"/>
    </source>
</evidence>
<name>A0ACC0D9F5_9PEZI</name>
<gene>
    <name evidence="1" type="ORF">F4821DRAFT_232332</name>
</gene>
<sequence>MWLLGRLVGFVFRKIRMGYIISSRHPNIPERPNLFLYGCGAGMIGLAAMTASEILEQLLTRNPVPGNPGARARLYGDRRRRVANMAMRYGNRVLAAILRAWMSYHGVRGLLGDFVFVGAWLLVDQTRKNRTGVPWIWPVNEQIVEILHKTVFALVTGYFTDRWIQ</sequence>
<proteinExistence type="predicted"/>
<dbReference type="EMBL" id="MU394297">
    <property type="protein sequence ID" value="KAI6089172.1"/>
    <property type="molecule type" value="Genomic_DNA"/>
</dbReference>
<protein>
    <submittedName>
        <fullName evidence="1">Uncharacterized protein</fullName>
    </submittedName>
</protein>
<comment type="caution">
    <text evidence="1">The sequence shown here is derived from an EMBL/GenBank/DDBJ whole genome shotgun (WGS) entry which is preliminary data.</text>
</comment>
<evidence type="ECO:0000313" key="2">
    <source>
        <dbReference type="Proteomes" id="UP001497680"/>
    </source>
</evidence>
<organism evidence="1 2">
    <name type="scientific">Hypoxylon rubiginosum</name>
    <dbReference type="NCBI Taxonomy" id="110542"/>
    <lineage>
        <taxon>Eukaryota</taxon>
        <taxon>Fungi</taxon>
        <taxon>Dikarya</taxon>
        <taxon>Ascomycota</taxon>
        <taxon>Pezizomycotina</taxon>
        <taxon>Sordariomycetes</taxon>
        <taxon>Xylariomycetidae</taxon>
        <taxon>Xylariales</taxon>
        <taxon>Hypoxylaceae</taxon>
        <taxon>Hypoxylon</taxon>
    </lineage>
</organism>
<reference evidence="1 2" key="1">
    <citation type="journal article" date="2022" name="New Phytol.">
        <title>Ecological generalism drives hyperdiversity of secondary metabolite gene clusters in xylarialean endophytes.</title>
        <authorList>
            <person name="Franco M.E.E."/>
            <person name="Wisecaver J.H."/>
            <person name="Arnold A.E."/>
            <person name="Ju Y.M."/>
            <person name="Slot J.C."/>
            <person name="Ahrendt S."/>
            <person name="Moore L.P."/>
            <person name="Eastman K.E."/>
            <person name="Scott K."/>
            <person name="Konkel Z."/>
            <person name="Mondo S.J."/>
            <person name="Kuo A."/>
            <person name="Hayes R.D."/>
            <person name="Haridas S."/>
            <person name="Andreopoulos B."/>
            <person name="Riley R."/>
            <person name="LaButti K."/>
            <person name="Pangilinan J."/>
            <person name="Lipzen A."/>
            <person name="Amirebrahimi M."/>
            <person name="Yan J."/>
            <person name="Adam C."/>
            <person name="Keymanesh K."/>
            <person name="Ng V."/>
            <person name="Louie K."/>
            <person name="Northen T."/>
            <person name="Drula E."/>
            <person name="Henrissat B."/>
            <person name="Hsieh H.M."/>
            <person name="Youens-Clark K."/>
            <person name="Lutzoni F."/>
            <person name="Miadlikowska J."/>
            <person name="Eastwood D.C."/>
            <person name="Hamelin R.C."/>
            <person name="Grigoriev I.V."/>
            <person name="U'Ren J.M."/>
        </authorList>
    </citation>
    <scope>NUCLEOTIDE SEQUENCE [LARGE SCALE GENOMIC DNA]</scope>
    <source>
        <strain evidence="1 2">ER1909</strain>
    </source>
</reference>